<protein>
    <recommendedName>
        <fullName evidence="4">ABC-2 family transporter protein</fullName>
    </recommendedName>
</protein>
<feature type="transmembrane region" description="Helical" evidence="1">
    <location>
        <begin position="154"/>
        <end position="172"/>
    </location>
</feature>
<evidence type="ECO:0000256" key="1">
    <source>
        <dbReference type="SAM" id="Phobius"/>
    </source>
</evidence>
<dbReference type="Proteomes" id="UP000095228">
    <property type="component" value="Chromosome"/>
</dbReference>
<evidence type="ECO:0000313" key="2">
    <source>
        <dbReference type="EMBL" id="AOS45343.1"/>
    </source>
</evidence>
<proteinExistence type="predicted"/>
<dbReference type="STRING" id="1838286.Verru16b_02424"/>
<keyword evidence="3" id="KW-1185">Reference proteome</keyword>
<keyword evidence="1" id="KW-0472">Membrane</keyword>
<name>A0A1D8AWW1_9BACT</name>
<gene>
    <name evidence="2" type="ORF">Verru16b_02424</name>
</gene>
<feature type="transmembrane region" description="Helical" evidence="1">
    <location>
        <begin position="46"/>
        <end position="69"/>
    </location>
</feature>
<evidence type="ECO:0000313" key="3">
    <source>
        <dbReference type="Proteomes" id="UP000095228"/>
    </source>
</evidence>
<accession>A0A1D8AWW1</accession>
<feature type="transmembrane region" description="Helical" evidence="1">
    <location>
        <begin position="12"/>
        <end position="34"/>
    </location>
</feature>
<feature type="transmembrane region" description="Helical" evidence="1">
    <location>
        <begin position="220"/>
        <end position="242"/>
    </location>
</feature>
<feature type="transmembrane region" description="Helical" evidence="1">
    <location>
        <begin position="127"/>
        <end position="147"/>
    </location>
</feature>
<feature type="transmembrane region" description="Helical" evidence="1">
    <location>
        <begin position="90"/>
        <end position="111"/>
    </location>
</feature>
<dbReference type="RefSeq" id="WP_069962503.1">
    <property type="nucleotide sequence ID" value="NZ_CP016094.1"/>
</dbReference>
<dbReference type="EMBL" id="CP016094">
    <property type="protein sequence ID" value="AOS45343.1"/>
    <property type="molecule type" value="Genomic_DNA"/>
</dbReference>
<keyword evidence="1" id="KW-0812">Transmembrane</keyword>
<dbReference type="AlphaFoldDB" id="A0A1D8AWW1"/>
<sequence>MNLMLHVIRKDLVLFRWTLLIWVLGLGYLFLHSINLAGPRGDVRDFLQLTAMLLMLVSSFAYIAGIIQADHPTAPDVHWRTLPLSAPRLLGGKLIQLGLIFILVPVLALWLRRLAGGTALAEQLQEYGLLALIFAVLTLTVAAAAACTKNVVHCLGLWLGLVFLGGTLTEFLDRFAPVLSRQALAQLGMTKIILILGFSLVVAVAVLLNQYLRRRVGLSLALLVLGAVGSTLIGTFWGYFYFYSSQ</sequence>
<keyword evidence="1" id="KW-1133">Transmembrane helix</keyword>
<organism evidence="2 3">
    <name type="scientific">Lacunisphaera limnophila</name>
    <dbReference type="NCBI Taxonomy" id="1838286"/>
    <lineage>
        <taxon>Bacteria</taxon>
        <taxon>Pseudomonadati</taxon>
        <taxon>Verrucomicrobiota</taxon>
        <taxon>Opitutia</taxon>
        <taxon>Opitutales</taxon>
        <taxon>Opitutaceae</taxon>
        <taxon>Lacunisphaera</taxon>
    </lineage>
</organism>
<evidence type="ECO:0008006" key="4">
    <source>
        <dbReference type="Google" id="ProtNLM"/>
    </source>
</evidence>
<feature type="transmembrane region" description="Helical" evidence="1">
    <location>
        <begin position="184"/>
        <end position="208"/>
    </location>
</feature>
<reference evidence="2 3" key="1">
    <citation type="submission" date="2016-06" db="EMBL/GenBank/DDBJ databases">
        <title>Three novel species with peptidoglycan cell walls form the new genus Lacunisphaera gen. nov. in the family Opitutaceae of the verrucomicrobial subdivision 4.</title>
        <authorList>
            <person name="Rast P."/>
            <person name="Gloeckner I."/>
            <person name="Jogler M."/>
            <person name="Boedeker C."/>
            <person name="Jeske O."/>
            <person name="Wiegand S."/>
            <person name="Reinhardt R."/>
            <person name="Schumann P."/>
            <person name="Rohde M."/>
            <person name="Spring S."/>
            <person name="Gloeckner F.O."/>
            <person name="Jogler C."/>
        </authorList>
    </citation>
    <scope>NUCLEOTIDE SEQUENCE [LARGE SCALE GENOMIC DNA]</scope>
    <source>
        <strain evidence="2 3">IG16b</strain>
    </source>
</reference>
<dbReference type="KEGG" id="obg:Verru16b_02424"/>